<evidence type="ECO:0000259" key="2">
    <source>
        <dbReference type="Pfam" id="PF13193"/>
    </source>
</evidence>
<dbReference type="InterPro" id="IPR050237">
    <property type="entry name" value="ATP-dep_AMP-bd_enzyme"/>
</dbReference>
<dbReference type="RefSeq" id="WP_092285686.1">
    <property type="nucleotide sequence ID" value="NZ_LT629763.1"/>
</dbReference>
<name>A0A1H1RF66_9GAMM</name>
<feature type="domain" description="AMP-binding enzyme C-terminal" evidence="2">
    <location>
        <begin position="456"/>
        <end position="536"/>
    </location>
</feature>
<dbReference type="GO" id="GO:0016877">
    <property type="term" value="F:ligase activity, forming carbon-sulfur bonds"/>
    <property type="evidence" value="ECO:0007669"/>
    <property type="project" value="UniProtKB-ARBA"/>
</dbReference>
<evidence type="ECO:0000313" key="3">
    <source>
        <dbReference type="EMBL" id="SDS34330.1"/>
    </source>
</evidence>
<sequence>MLNTRILKPTDEAHSTPLLIKNLLLSGQRYERTQEIIYRDISRYDYTTFNERICRLANALSKAGVKAGDTVAMMDWDSHRYLECMFAVPMLGAIMHTINVRLSPDQILYTMNHAEDNVVLINSEFLPIYKAIENDLTTVTTTILLTDEDNKEADLPGFAGEYEQLLAAAEPSYEFADFDENSVATTFYTTGTTGNPKGVYFTHRQLVLHTLAQATSLGALDTVRMLGNRDVYMPITPMFHVHAWGIPYTATLLGIKQVYPGRYEPELLVKLIKDHGVTFSHCVPTILQMVLNAEGAKDYDFAGMRVIIGGSALNRTLYETALAKGMQLSAAYGMSETCPMISAGYINLELEAGSEDQRAAHRIKAGVPGPLVEAQIVDTDGNKLPKDGKTQGELVLRAPWLTQAYFREPEKSQELWEGGWMHTGDVATIDAMGFIDIRDRIKDVIKTGGEWLSSLELEDLISRDASIKEVAVVGIPDPRWDERPFALVVAAAGQEVTAASLCEHLKPFVEEGRINKWAIPTQIAVVKEIPKTSVGKLDKKRIRGEIAQWLESGDSCISSLK</sequence>
<dbReference type="AlphaFoldDB" id="A0A1H1RF66"/>
<dbReference type="STRING" id="472181.SAMN05216271_1708"/>
<gene>
    <name evidence="3" type="ORF">SAMN05216271_1708</name>
</gene>
<dbReference type="Gene3D" id="3.30.300.30">
    <property type="match status" value="1"/>
</dbReference>
<dbReference type="PANTHER" id="PTHR43767">
    <property type="entry name" value="LONG-CHAIN-FATTY-ACID--COA LIGASE"/>
    <property type="match status" value="1"/>
</dbReference>
<dbReference type="EMBL" id="LT629763">
    <property type="protein sequence ID" value="SDS34330.1"/>
    <property type="molecule type" value="Genomic_DNA"/>
</dbReference>
<proteinExistence type="predicted"/>
<dbReference type="Pfam" id="PF13193">
    <property type="entry name" value="AMP-binding_C"/>
    <property type="match status" value="1"/>
</dbReference>
<dbReference type="CDD" id="cd12119">
    <property type="entry name" value="ttLC_FACS_AlkK_like"/>
    <property type="match status" value="1"/>
</dbReference>
<dbReference type="InterPro" id="IPR025110">
    <property type="entry name" value="AMP-bd_C"/>
</dbReference>
<evidence type="ECO:0000259" key="1">
    <source>
        <dbReference type="Pfam" id="PF00501"/>
    </source>
</evidence>
<evidence type="ECO:0000313" key="4">
    <source>
        <dbReference type="Proteomes" id="UP000243413"/>
    </source>
</evidence>
<dbReference type="Pfam" id="PF00501">
    <property type="entry name" value="AMP-binding"/>
    <property type="match status" value="1"/>
</dbReference>
<feature type="domain" description="AMP-dependent synthetase/ligase" evidence="1">
    <location>
        <begin position="30"/>
        <end position="406"/>
    </location>
</feature>
<dbReference type="OrthoDB" id="9803968at2"/>
<organism evidence="3 4">
    <name type="scientific">Halopseudomonas sabulinigri</name>
    <dbReference type="NCBI Taxonomy" id="472181"/>
    <lineage>
        <taxon>Bacteria</taxon>
        <taxon>Pseudomonadati</taxon>
        <taxon>Pseudomonadota</taxon>
        <taxon>Gammaproteobacteria</taxon>
        <taxon>Pseudomonadales</taxon>
        <taxon>Pseudomonadaceae</taxon>
        <taxon>Halopseudomonas</taxon>
    </lineage>
</organism>
<dbReference type="InterPro" id="IPR000873">
    <property type="entry name" value="AMP-dep_synth/lig_dom"/>
</dbReference>
<dbReference type="PANTHER" id="PTHR43767:SF11">
    <property type="entry name" value="MEDIUM-CHAIN-FATTY-ACID--COA LIGASE"/>
    <property type="match status" value="1"/>
</dbReference>
<protein>
    <submittedName>
        <fullName evidence="3">Fatty-acyl-CoA synthase</fullName>
    </submittedName>
</protein>
<reference evidence="4" key="1">
    <citation type="submission" date="2016-10" db="EMBL/GenBank/DDBJ databases">
        <authorList>
            <person name="Varghese N."/>
            <person name="Submissions S."/>
        </authorList>
    </citation>
    <scope>NUCLEOTIDE SEQUENCE [LARGE SCALE GENOMIC DNA]</scope>
    <source>
        <strain evidence="4">JCM 14963</strain>
    </source>
</reference>
<dbReference type="InterPro" id="IPR045851">
    <property type="entry name" value="AMP-bd_C_sf"/>
</dbReference>
<accession>A0A1H1RF66</accession>
<dbReference type="Gene3D" id="3.40.50.12780">
    <property type="entry name" value="N-terminal domain of ligase-like"/>
    <property type="match status" value="1"/>
</dbReference>
<dbReference type="SUPFAM" id="SSF56801">
    <property type="entry name" value="Acetyl-CoA synthetase-like"/>
    <property type="match status" value="1"/>
</dbReference>
<dbReference type="NCBIfam" id="NF004837">
    <property type="entry name" value="PRK06187.1"/>
    <property type="match status" value="1"/>
</dbReference>
<dbReference type="Proteomes" id="UP000243413">
    <property type="component" value="Chromosome I"/>
</dbReference>
<dbReference type="InterPro" id="IPR042099">
    <property type="entry name" value="ANL_N_sf"/>
</dbReference>